<dbReference type="Pfam" id="PF00415">
    <property type="entry name" value="RCC1"/>
    <property type="match status" value="1"/>
</dbReference>
<name>A0ABR2MGP8_9ASPA</name>
<feature type="repeat" description="RCC1" evidence="1">
    <location>
        <begin position="33"/>
        <end position="87"/>
    </location>
</feature>
<dbReference type="Gene3D" id="2.130.10.30">
    <property type="entry name" value="Regulator of chromosome condensation 1/beta-lactamase-inhibitor protein II"/>
    <property type="match status" value="1"/>
</dbReference>
<dbReference type="InterPro" id="IPR000408">
    <property type="entry name" value="Reg_chr_condens"/>
</dbReference>
<evidence type="ECO:0000313" key="2">
    <source>
        <dbReference type="EMBL" id="KAK8962720.1"/>
    </source>
</evidence>
<reference evidence="2 3" key="1">
    <citation type="journal article" date="2022" name="Nat. Plants">
        <title>Genomes of leafy and leafless Platanthera orchids illuminate the evolution of mycoheterotrophy.</title>
        <authorList>
            <person name="Li M.H."/>
            <person name="Liu K.W."/>
            <person name="Li Z."/>
            <person name="Lu H.C."/>
            <person name="Ye Q.L."/>
            <person name="Zhang D."/>
            <person name="Wang J.Y."/>
            <person name="Li Y.F."/>
            <person name="Zhong Z.M."/>
            <person name="Liu X."/>
            <person name="Yu X."/>
            <person name="Liu D.K."/>
            <person name="Tu X.D."/>
            <person name="Liu B."/>
            <person name="Hao Y."/>
            <person name="Liao X.Y."/>
            <person name="Jiang Y.T."/>
            <person name="Sun W.H."/>
            <person name="Chen J."/>
            <person name="Chen Y.Q."/>
            <person name="Ai Y."/>
            <person name="Zhai J.W."/>
            <person name="Wu S.S."/>
            <person name="Zhou Z."/>
            <person name="Hsiao Y.Y."/>
            <person name="Wu W.L."/>
            <person name="Chen Y.Y."/>
            <person name="Lin Y.F."/>
            <person name="Hsu J.L."/>
            <person name="Li C.Y."/>
            <person name="Wang Z.W."/>
            <person name="Zhao X."/>
            <person name="Zhong W.Y."/>
            <person name="Ma X.K."/>
            <person name="Ma L."/>
            <person name="Huang J."/>
            <person name="Chen G.Z."/>
            <person name="Huang M.Z."/>
            <person name="Huang L."/>
            <person name="Peng D.H."/>
            <person name="Luo Y.B."/>
            <person name="Zou S.Q."/>
            <person name="Chen S.P."/>
            <person name="Lan S."/>
            <person name="Tsai W.C."/>
            <person name="Van de Peer Y."/>
            <person name="Liu Z.J."/>
        </authorList>
    </citation>
    <scope>NUCLEOTIDE SEQUENCE [LARGE SCALE GENOMIC DNA]</scope>
    <source>
        <strain evidence="2">Lor288</strain>
    </source>
</reference>
<evidence type="ECO:0000256" key="1">
    <source>
        <dbReference type="PROSITE-ProRule" id="PRU00235"/>
    </source>
</evidence>
<dbReference type="InterPro" id="IPR009091">
    <property type="entry name" value="RCC1/BLIP-II"/>
</dbReference>
<sequence>MWRRRIARGIFIAGVASLISPSGISRRCFSSSTRIFTPVCGNKDYSRLGLGSLESKWKPTACHFFDMDDSRIAISCGGAHTLFLTCGACFLSCFFS</sequence>
<dbReference type="Proteomes" id="UP001412067">
    <property type="component" value="Unassembled WGS sequence"/>
</dbReference>
<comment type="caution">
    <text evidence="2">The sequence shown here is derived from an EMBL/GenBank/DDBJ whole genome shotgun (WGS) entry which is preliminary data.</text>
</comment>
<dbReference type="PROSITE" id="PS50012">
    <property type="entry name" value="RCC1_3"/>
    <property type="match status" value="1"/>
</dbReference>
<accession>A0ABR2MGP8</accession>
<gene>
    <name evidence="2" type="ORF">KSP40_PGU004863</name>
</gene>
<dbReference type="EMBL" id="JBBWWR010000008">
    <property type="protein sequence ID" value="KAK8962720.1"/>
    <property type="molecule type" value="Genomic_DNA"/>
</dbReference>
<evidence type="ECO:0008006" key="4">
    <source>
        <dbReference type="Google" id="ProtNLM"/>
    </source>
</evidence>
<protein>
    <recommendedName>
        <fullName evidence="4">Secreted protein</fullName>
    </recommendedName>
</protein>
<organism evidence="2 3">
    <name type="scientific">Platanthera guangdongensis</name>
    <dbReference type="NCBI Taxonomy" id="2320717"/>
    <lineage>
        <taxon>Eukaryota</taxon>
        <taxon>Viridiplantae</taxon>
        <taxon>Streptophyta</taxon>
        <taxon>Embryophyta</taxon>
        <taxon>Tracheophyta</taxon>
        <taxon>Spermatophyta</taxon>
        <taxon>Magnoliopsida</taxon>
        <taxon>Liliopsida</taxon>
        <taxon>Asparagales</taxon>
        <taxon>Orchidaceae</taxon>
        <taxon>Orchidoideae</taxon>
        <taxon>Orchideae</taxon>
        <taxon>Orchidinae</taxon>
        <taxon>Platanthera</taxon>
    </lineage>
</organism>
<dbReference type="SUPFAM" id="SSF50985">
    <property type="entry name" value="RCC1/BLIP-II"/>
    <property type="match status" value="1"/>
</dbReference>
<keyword evidence="3" id="KW-1185">Reference proteome</keyword>
<proteinExistence type="predicted"/>
<evidence type="ECO:0000313" key="3">
    <source>
        <dbReference type="Proteomes" id="UP001412067"/>
    </source>
</evidence>